<dbReference type="AlphaFoldDB" id="A0A7C5DEX9"/>
<protein>
    <submittedName>
        <fullName evidence="2">GAF domain-containing protein</fullName>
    </submittedName>
</protein>
<accession>A0A7C5DEX9</accession>
<gene>
    <name evidence="2" type="ORF">ENL01_04750</name>
</gene>
<dbReference type="Gene3D" id="3.30.450.40">
    <property type="match status" value="1"/>
</dbReference>
<comment type="caution">
    <text evidence="2">The sequence shown here is derived from an EMBL/GenBank/DDBJ whole genome shotgun (WGS) entry which is preliminary data.</text>
</comment>
<dbReference type="SUPFAM" id="SSF55781">
    <property type="entry name" value="GAF domain-like"/>
    <property type="match status" value="2"/>
</dbReference>
<evidence type="ECO:0000259" key="1">
    <source>
        <dbReference type="SMART" id="SM00065"/>
    </source>
</evidence>
<dbReference type="SMART" id="SM00065">
    <property type="entry name" value="GAF"/>
    <property type="match status" value="1"/>
</dbReference>
<proteinExistence type="predicted"/>
<dbReference type="InterPro" id="IPR003018">
    <property type="entry name" value="GAF"/>
</dbReference>
<sequence length="243" mass="27433">MTTIPLSEALKLMQYISDAIGTIRDPQELFRTLTDKLRLIFPFDSAVIITLDRDRRRVNVFFEMLRFELPEHLKVQQRPLAGTWIEDHLDDRAVTVASIARDIPAFGEEDAPLLRTLHELGMRQIVLSPLRSGGRVIGFLSFVSREEKLWSDGDKSLLSGVSSSIAIAVSNALAYDELRQREAETAMQLAINNALFTTKDRSQMLLTVCEQISRLVPCSFLGIRVVGSDGRFRIYDNFMRGSG</sequence>
<dbReference type="Pfam" id="PF01590">
    <property type="entry name" value="GAF"/>
    <property type="match status" value="1"/>
</dbReference>
<name>A0A7C5DEX9_9CHLB</name>
<dbReference type="EMBL" id="DRSK01000266">
    <property type="protein sequence ID" value="HHE08163.1"/>
    <property type="molecule type" value="Genomic_DNA"/>
</dbReference>
<reference evidence="2" key="1">
    <citation type="journal article" date="2020" name="mSystems">
        <title>Genome- and Community-Level Interaction Insights into Carbon Utilization and Element Cycling Functions of Hydrothermarchaeota in Hydrothermal Sediment.</title>
        <authorList>
            <person name="Zhou Z."/>
            <person name="Liu Y."/>
            <person name="Xu W."/>
            <person name="Pan J."/>
            <person name="Luo Z.H."/>
            <person name="Li M."/>
        </authorList>
    </citation>
    <scope>NUCLEOTIDE SEQUENCE [LARGE SCALE GENOMIC DNA]</scope>
    <source>
        <strain evidence="2">HyVt-628</strain>
    </source>
</reference>
<dbReference type="InterPro" id="IPR029016">
    <property type="entry name" value="GAF-like_dom_sf"/>
</dbReference>
<feature type="non-terminal residue" evidence="2">
    <location>
        <position position="243"/>
    </location>
</feature>
<dbReference type="Proteomes" id="UP000886059">
    <property type="component" value="Unassembled WGS sequence"/>
</dbReference>
<feature type="domain" description="GAF" evidence="1">
    <location>
        <begin position="25"/>
        <end position="179"/>
    </location>
</feature>
<organism evidence="2">
    <name type="scientific">Chlorobaculum parvum</name>
    <dbReference type="NCBI Taxonomy" id="274539"/>
    <lineage>
        <taxon>Bacteria</taxon>
        <taxon>Pseudomonadati</taxon>
        <taxon>Chlorobiota</taxon>
        <taxon>Chlorobiia</taxon>
        <taxon>Chlorobiales</taxon>
        <taxon>Chlorobiaceae</taxon>
        <taxon>Chlorobaculum</taxon>
    </lineage>
</organism>
<evidence type="ECO:0000313" key="2">
    <source>
        <dbReference type="EMBL" id="HHE08163.1"/>
    </source>
</evidence>